<organism evidence="3 4">
    <name type="scientific">Penicillium salamii</name>
    <dbReference type="NCBI Taxonomy" id="1612424"/>
    <lineage>
        <taxon>Eukaryota</taxon>
        <taxon>Fungi</taxon>
        <taxon>Dikarya</taxon>
        <taxon>Ascomycota</taxon>
        <taxon>Pezizomycotina</taxon>
        <taxon>Eurotiomycetes</taxon>
        <taxon>Eurotiomycetidae</taxon>
        <taxon>Eurotiales</taxon>
        <taxon>Aspergillaceae</taxon>
        <taxon>Penicillium</taxon>
    </lineage>
</organism>
<name>A0A9W4J5X0_9EURO</name>
<dbReference type="Pfam" id="PF12505">
    <property type="entry name" value="DUF3712"/>
    <property type="match status" value="1"/>
</dbReference>
<dbReference type="PANTHER" id="PTHR35895">
    <property type="entry name" value="CHROMOSOME 16, WHOLE GENOME SHOTGUN SEQUENCE"/>
    <property type="match status" value="1"/>
</dbReference>
<proteinExistence type="predicted"/>
<keyword evidence="2" id="KW-1133">Transmembrane helix</keyword>
<dbReference type="AlphaFoldDB" id="A0A9W4J5X0"/>
<dbReference type="SUPFAM" id="SSF117070">
    <property type="entry name" value="LEA14-like"/>
    <property type="match status" value="1"/>
</dbReference>
<evidence type="ECO:0000256" key="1">
    <source>
        <dbReference type="SAM" id="MobiDB-lite"/>
    </source>
</evidence>
<feature type="transmembrane region" description="Helical" evidence="2">
    <location>
        <begin position="43"/>
        <end position="66"/>
    </location>
</feature>
<accession>A0A9W4J5X0</accession>
<reference evidence="3" key="1">
    <citation type="submission" date="2021-07" db="EMBL/GenBank/DDBJ databases">
        <authorList>
            <person name="Branca A.L. A."/>
        </authorList>
    </citation>
    <scope>NUCLEOTIDE SEQUENCE</scope>
</reference>
<dbReference type="InterPro" id="IPR046368">
    <property type="entry name" value="Tag1"/>
</dbReference>
<evidence type="ECO:0000313" key="4">
    <source>
        <dbReference type="Proteomes" id="UP001152646"/>
    </source>
</evidence>
<feature type="compositionally biased region" description="Polar residues" evidence="1">
    <location>
        <begin position="11"/>
        <end position="27"/>
    </location>
</feature>
<dbReference type="PANTHER" id="PTHR35895:SF1">
    <property type="entry name" value="LIPID-BINDING SERUM GLYCOPROTEIN C-TERMINAL DOMAIN-CONTAINING PROTEIN"/>
    <property type="match status" value="1"/>
</dbReference>
<dbReference type="OrthoDB" id="10039566at2759"/>
<dbReference type="Proteomes" id="UP001152646">
    <property type="component" value="Unassembled WGS sequence"/>
</dbReference>
<keyword evidence="2" id="KW-0812">Transmembrane</keyword>
<dbReference type="InterPro" id="IPR022185">
    <property type="entry name" value="DUF3712"/>
</dbReference>
<feature type="region of interest" description="Disordered" evidence="1">
    <location>
        <begin position="1"/>
        <end position="27"/>
    </location>
</feature>
<protein>
    <submittedName>
        <fullName evidence="3">Uncharacterized protein</fullName>
    </submittedName>
</protein>
<evidence type="ECO:0000313" key="3">
    <source>
        <dbReference type="EMBL" id="CAG8380370.1"/>
    </source>
</evidence>
<dbReference type="EMBL" id="CAJVPA010000186">
    <property type="protein sequence ID" value="CAG8380370.1"/>
    <property type="molecule type" value="Genomic_DNA"/>
</dbReference>
<evidence type="ECO:0000256" key="2">
    <source>
        <dbReference type="SAM" id="Phobius"/>
    </source>
</evidence>
<sequence length="348" mass="37839">MKRETVAMSKPQFSTSSDMSEAQPPTTKPTVWNRFATHMKRFWWAYLIAFCVIVLVTVLPILYVGVPHFAENYINNSAYGYDGLEITNPRPTAFHVRQKKSLPQGGAVTGSGHLDAFNATCRLKETNEAFGSLSVPQIAFGNGAFLNIDQDVELSCVDCMSEIAKNAASNKSSSLVMEGASDLHLGRIPTAHVNIQKNMHVGSYNVTEYLNGDGSFNISSIDLLDPPVDGYNFNATITVKNPGVFSIELGQASFNLTMDGKDLGYVVLPHLFLEREPKETIVLGSIDKGMLIHEAIAGSDDFGTVTVGIHGHSCSYNGVDIPYFTAAIKAISAPSKLDLLKYASKLFT</sequence>
<comment type="caution">
    <text evidence="3">The sequence shown here is derived from an EMBL/GenBank/DDBJ whole genome shotgun (WGS) entry which is preliminary data.</text>
</comment>
<dbReference type="GO" id="GO:0000329">
    <property type="term" value="C:fungal-type vacuole membrane"/>
    <property type="evidence" value="ECO:0007669"/>
    <property type="project" value="InterPro"/>
</dbReference>
<keyword evidence="2" id="KW-0472">Membrane</keyword>
<gene>
    <name evidence="3" type="ORF">PSALAMII_LOCUS5947</name>
</gene>